<gene>
    <name evidence="8" type="primary">SH3KBP1</name>
    <name evidence="8" type="ORF">Tcan_16285</name>
</gene>
<dbReference type="Pfam" id="PF14604">
    <property type="entry name" value="SH3_9"/>
    <property type="match status" value="2"/>
</dbReference>
<dbReference type="InterPro" id="IPR036028">
    <property type="entry name" value="SH3-like_dom_sf"/>
</dbReference>
<evidence type="ECO:0000313" key="8">
    <source>
        <dbReference type="EMBL" id="KHN75372.1"/>
    </source>
</evidence>
<evidence type="ECO:0000256" key="6">
    <source>
        <dbReference type="SAM" id="MobiDB-lite"/>
    </source>
</evidence>
<comment type="caution">
    <text evidence="8">The sequence shown here is derived from an EMBL/GenBank/DDBJ whole genome shotgun (WGS) entry which is preliminary data.</text>
</comment>
<accession>A0A0B2V1P2</accession>
<evidence type="ECO:0000256" key="1">
    <source>
        <dbReference type="ARBA" id="ARBA00004170"/>
    </source>
</evidence>
<dbReference type="AlphaFoldDB" id="A0A0B2V1P2"/>
<proteinExistence type="predicted"/>
<feature type="region of interest" description="Disordered" evidence="6">
    <location>
        <begin position="364"/>
        <end position="413"/>
    </location>
</feature>
<keyword evidence="3" id="KW-0175">Coiled coil</keyword>
<dbReference type="InterPro" id="IPR050384">
    <property type="entry name" value="Endophilin_SH3RF"/>
</dbReference>
<evidence type="ECO:0000259" key="7">
    <source>
        <dbReference type="PROSITE" id="PS50002"/>
    </source>
</evidence>
<comment type="subcellular location">
    <subcellularLocation>
        <location evidence="1">Membrane</location>
        <topology evidence="1">Peripheral membrane protein</topology>
    </subcellularLocation>
</comment>
<feature type="region of interest" description="Disordered" evidence="6">
    <location>
        <begin position="304"/>
        <end position="345"/>
    </location>
</feature>
<dbReference type="PROSITE" id="PS50002">
    <property type="entry name" value="SH3"/>
    <property type="match status" value="2"/>
</dbReference>
<dbReference type="GO" id="GO:0016301">
    <property type="term" value="F:kinase activity"/>
    <property type="evidence" value="ECO:0007669"/>
    <property type="project" value="UniProtKB-KW"/>
</dbReference>
<dbReference type="OMA" id="YKAAHED"/>
<dbReference type="OrthoDB" id="10255964at2759"/>
<dbReference type="CDD" id="cd11875">
    <property type="entry name" value="SH3_CD2AP-like_3"/>
    <property type="match status" value="1"/>
</dbReference>
<feature type="compositionally biased region" description="Pro residues" evidence="6">
    <location>
        <begin position="322"/>
        <end position="334"/>
    </location>
</feature>
<reference evidence="8 9" key="1">
    <citation type="submission" date="2014-11" db="EMBL/GenBank/DDBJ databases">
        <title>Genetic blueprint of the zoonotic pathogen Toxocara canis.</title>
        <authorList>
            <person name="Zhu X.-Q."/>
            <person name="Korhonen P.K."/>
            <person name="Cai H."/>
            <person name="Young N.D."/>
            <person name="Nejsum P."/>
            <person name="von Samson-Himmelstjerna G."/>
            <person name="Boag P.R."/>
            <person name="Tan P."/>
            <person name="Li Q."/>
            <person name="Min J."/>
            <person name="Yang Y."/>
            <person name="Wang X."/>
            <person name="Fang X."/>
            <person name="Hall R.S."/>
            <person name="Hofmann A."/>
            <person name="Sternberg P.W."/>
            <person name="Jex A.R."/>
            <person name="Gasser R.B."/>
        </authorList>
    </citation>
    <scope>NUCLEOTIDE SEQUENCE [LARGE SCALE GENOMIC DNA]</scope>
    <source>
        <strain evidence="8">PN_DK_2014</strain>
    </source>
</reference>
<protein>
    <submittedName>
        <fullName evidence="8">SH3 domain-containing kinase-binding protein 1</fullName>
    </submittedName>
</protein>
<feature type="domain" description="SH3" evidence="7">
    <location>
        <begin position="240"/>
        <end position="302"/>
    </location>
</feature>
<dbReference type="SMART" id="SM00326">
    <property type="entry name" value="SH3"/>
    <property type="match status" value="2"/>
</dbReference>
<evidence type="ECO:0000313" key="9">
    <source>
        <dbReference type="Proteomes" id="UP000031036"/>
    </source>
</evidence>
<organism evidence="8 9">
    <name type="scientific">Toxocara canis</name>
    <name type="common">Canine roundworm</name>
    <dbReference type="NCBI Taxonomy" id="6265"/>
    <lineage>
        <taxon>Eukaryota</taxon>
        <taxon>Metazoa</taxon>
        <taxon>Ecdysozoa</taxon>
        <taxon>Nematoda</taxon>
        <taxon>Chromadorea</taxon>
        <taxon>Rhabditida</taxon>
        <taxon>Spirurina</taxon>
        <taxon>Ascaridomorpha</taxon>
        <taxon>Ascaridoidea</taxon>
        <taxon>Toxocaridae</taxon>
        <taxon>Toxocara</taxon>
    </lineage>
</organism>
<dbReference type="SUPFAM" id="SSF50044">
    <property type="entry name" value="SH3-domain"/>
    <property type="match status" value="2"/>
</dbReference>
<feature type="compositionally biased region" description="Basic and acidic residues" evidence="6">
    <location>
        <begin position="373"/>
        <end position="389"/>
    </location>
</feature>
<dbReference type="STRING" id="6265.A0A0B2V1P2"/>
<feature type="region of interest" description="Disordered" evidence="6">
    <location>
        <begin position="178"/>
        <end position="238"/>
    </location>
</feature>
<evidence type="ECO:0000256" key="5">
    <source>
        <dbReference type="PROSITE-ProRule" id="PRU00192"/>
    </source>
</evidence>
<evidence type="ECO:0000256" key="4">
    <source>
        <dbReference type="ARBA" id="ARBA00023136"/>
    </source>
</evidence>
<evidence type="ECO:0000256" key="2">
    <source>
        <dbReference type="ARBA" id="ARBA00022443"/>
    </source>
</evidence>
<keyword evidence="2 5" id="KW-0728">SH3 domain</keyword>
<feature type="domain" description="SH3" evidence="7">
    <location>
        <begin position="115"/>
        <end position="176"/>
    </location>
</feature>
<dbReference type="InterPro" id="IPR001452">
    <property type="entry name" value="SH3_domain"/>
</dbReference>
<keyword evidence="9" id="KW-1185">Reference proteome</keyword>
<dbReference type="EMBL" id="JPKZ01002722">
    <property type="protein sequence ID" value="KHN75372.1"/>
    <property type="molecule type" value="Genomic_DNA"/>
</dbReference>
<evidence type="ECO:0000256" key="3">
    <source>
        <dbReference type="ARBA" id="ARBA00023054"/>
    </source>
</evidence>
<keyword evidence="4" id="KW-0472">Membrane</keyword>
<dbReference type="Gene3D" id="2.30.30.40">
    <property type="entry name" value="SH3 Domains"/>
    <property type="match status" value="2"/>
</dbReference>
<keyword evidence="8" id="KW-0808">Transferase</keyword>
<keyword evidence="8" id="KW-0418">Kinase</keyword>
<dbReference type="Proteomes" id="UP000031036">
    <property type="component" value="Unassembled WGS sequence"/>
</dbReference>
<sequence length="505" mass="54663">MFLKNPELWCDGVHGWRCVPIACSHIFRCLLVIDGSSAIFSGGAEVVGVSVWPFTVESLSEKALVLNRCHKFSEETLVSEYEEIMSGNVAKIVNRLSKDLSFGRNSDVAFRRPGSAMRLANVRFSYKAAHDDELDLEVDDIIEVMEEAEAGWMKGKLRSSGRVGLFPTNFVQFVESQSGGGNGVTKLSDAKKKMADAGSDDSPEALQRTSVIEPSKPKIPASLPPGDAKKIEPEGGGDTSVKEMARVLFTYSPAHEDELALREVGAMVTIISKTCPDPGWYLGEIDGKRGLIPDNFVELVRPPASSASENQKNVPSSNITTVPPPVVPTKPSKPPGLGVSSTSGVRRVSSNAFAATLADVLTRPPKPFATKTTRSEESAPEAHGDERLSHITTSRPKQPNKRPPSTIFSKRKSSDNLLELSIAEEVESSPTGNFSASAPCTAPVQLPFLSVPSSKQHPSPKGCADGEFVTRAEYNRLQAKFDEFRVEMNQRLTALEAKLSKQAPI</sequence>
<name>A0A0B2V1P2_TOXCA</name>
<dbReference type="PANTHER" id="PTHR14167">
    <property type="entry name" value="SH3 DOMAIN-CONTAINING"/>
    <property type="match status" value="1"/>
</dbReference>
<dbReference type="PANTHER" id="PTHR14167:SF81">
    <property type="entry name" value="ENDOPHILIN-A"/>
    <property type="match status" value="1"/>
</dbReference>